<reference evidence="1" key="1">
    <citation type="submission" date="2018-02" db="EMBL/GenBank/DDBJ databases">
        <title>Rhizophora mucronata_Transcriptome.</title>
        <authorList>
            <person name="Meera S.P."/>
            <person name="Sreeshan A."/>
            <person name="Augustine A."/>
        </authorList>
    </citation>
    <scope>NUCLEOTIDE SEQUENCE</scope>
    <source>
        <tissue evidence="1">Leaf</tissue>
    </source>
</reference>
<sequence>MWLPTPFKIIRILPSIALAIKSLINVRTRNRLVKWVRFISNPCSHVQITVFHALPQFISPIISQRDKIRNWVFLIYLIELPINRFSASAGLQYRFTLRNWRNCWVIHWLRSGRRGNVGIGSCEGAPVKRQRSLKSPFPEE</sequence>
<proteinExistence type="predicted"/>
<accession>A0A2P2JK48</accession>
<name>A0A2P2JK48_RHIMU</name>
<evidence type="ECO:0000313" key="1">
    <source>
        <dbReference type="EMBL" id="MBW93815.1"/>
    </source>
</evidence>
<protein>
    <submittedName>
        <fullName evidence="1">Uncharacterized protein MANES_06G000400</fullName>
    </submittedName>
</protein>
<dbReference type="AlphaFoldDB" id="A0A2P2JK48"/>
<dbReference type="EMBL" id="GGEC01013330">
    <property type="protein sequence ID" value="MBW93813.1"/>
    <property type="molecule type" value="Transcribed_RNA"/>
</dbReference>
<dbReference type="EMBL" id="GGEC01013332">
    <property type="protein sequence ID" value="MBW93815.1"/>
    <property type="molecule type" value="Transcribed_RNA"/>
</dbReference>
<organism evidence="1">
    <name type="scientific">Rhizophora mucronata</name>
    <name type="common">Asiatic mangrove</name>
    <dbReference type="NCBI Taxonomy" id="61149"/>
    <lineage>
        <taxon>Eukaryota</taxon>
        <taxon>Viridiplantae</taxon>
        <taxon>Streptophyta</taxon>
        <taxon>Embryophyta</taxon>
        <taxon>Tracheophyta</taxon>
        <taxon>Spermatophyta</taxon>
        <taxon>Magnoliopsida</taxon>
        <taxon>eudicotyledons</taxon>
        <taxon>Gunneridae</taxon>
        <taxon>Pentapetalae</taxon>
        <taxon>rosids</taxon>
        <taxon>fabids</taxon>
        <taxon>Malpighiales</taxon>
        <taxon>Rhizophoraceae</taxon>
        <taxon>Rhizophora</taxon>
    </lineage>
</organism>